<accession>A0A2A2GKU0</accession>
<dbReference type="AlphaFoldDB" id="A0A2A2GKU0"/>
<dbReference type="EMBL" id="NSJZ01000002">
    <property type="protein sequence ID" value="PAU98196.1"/>
    <property type="molecule type" value="Genomic_DNA"/>
</dbReference>
<dbReference type="GO" id="GO:0008757">
    <property type="term" value="F:S-adenosylmethionine-dependent methyltransferase activity"/>
    <property type="evidence" value="ECO:0007669"/>
    <property type="project" value="InterPro"/>
</dbReference>
<name>A0A2A2GKU0_9RHOB</name>
<dbReference type="Pfam" id="PF08241">
    <property type="entry name" value="Methyltransf_11"/>
    <property type="match status" value="1"/>
</dbReference>
<dbReference type="InterPro" id="IPR029063">
    <property type="entry name" value="SAM-dependent_MTases_sf"/>
</dbReference>
<evidence type="ECO:0000259" key="1">
    <source>
        <dbReference type="Pfam" id="PF08241"/>
    </source>
</evidence>
<dbReference type="Gene3D" id="3.40.50.150">
    <property type="entry name" value="Vaccinia Virus protein VP39"/>
    <property type="match status" value="1"/>
</dbReference>
<reference evidence="2 3" key="1">
    <citation type="submission" date="2017-09" db="EMBL/GenBank/DDBJ databases">
        <title>Paracoccus alkalisoli sp. nov., isolated from saline alkaline soil.</title>
        <authorList>
            <person name="Dong X."/>
            <person name="Zhang G."/>
        </authorList>
    </citation>
    <scope>NUCLEOTIDE SEQUENCE [LARGE SCALE GENOMIC DNA]</scope>
    <source>
        <strain evidence="2 3">WN007</strain>
    </source>
</reference>
<organism evidence="2 3">
    <name type="scientific">Paracoccus salipaludis</name>
    <dbReference type="NCBI Taxonomy" id="2032623"/>
    <lineage>
        <taxon>Bacteria</taxon>
        <taxon>Pseudomonadati</taxon>
        <taxon>Pseudomonadota</taxon>
        <taxon>Alphaproteobacteria</taxon>
        <taxon>Rhodobacterales</taxon>
        <taxon>Paracoccaceae</taxon>
        <taxon>Paracoccus</taxon>
    </lineage>
</organism>
<evidence type="ECO:0000313" key="3">
    <source>
        <dbReference type="Proteomes" id="UP000218023"/>
    </source>
</evidence>
<keyword evidence="3" id="KW-1185">Reference proteome</keyword>
<evidence type="ECO:0000313" key="2">
    <source>
        <dbReference type="EMBL" id="PAU98196.1"/>
    </source>
</evidence>
<feature type="domain" description="Methyltransferase type 11" evidence="1">
    <location>
        <begin position="110"/>
        <end position="199"/>
    </location>
</feature>
<dbReference type="SUPFAM" id="SSF53335">
    <property type="entry name" value="S-adenosyl-L-methionine-dependent methyltransferases"/>
    <property type="match status" value="1"/>
</dbReference>
<dbReference type="OrthoDB" id="9777830at2"/>
<comment type="caution">
    <text evidence="2">The sequence shown here is derived from an EMBL/GenBank/DDBJ whole genome shotgun (WGS) entry which is preliminary data.</text>
</comment>
<dbReference type="Proteomes" id="UP000218023">
    <property type="component" value="Unassembled WGS sequence"/>
</dbReference>
<dbReference type="InterPro" id="IPR013216">
    <property type="entry name" value="Methyltransf_11"/>
</dbReference>
<sequence>MTRSPLLTDTAAGGPRAGESALARSIKAAIAAVAARDPAEPLDPAELRAVHELQAALKDLSYGDRDIFGSAETFEFGWGAQTMVFATDVLPYLHDVLLKHYRRQDTLTFLDVGCGGGAAAQFMAQLHSTDIVFSRMTVHAIDHVPLREPWIRLNYPRVNFACRDLYEMDEQHDIVFCSHCIEHVPQVERFVARLTEVCRGFCFIYAPFEERDPIPGHVNIITRELFAPFGDRARTHVFRSMGWKPAQPDAACILAVIDCRPEGRRHKPLRHSLRDPVALAPHGPIAAP</sequence>
<dbReference type="RefSeq" id="WP_095638881.1">
    <property type="nucleotide sequence ID" value="NZ_NSJZ01000002.1"/>
</dbReference>
<protein>
    <recommendedName>
        <fullName evidence="1">Methyltransferase type 11 domain-containing protein</fullName>
    </recommendedName>
</protein>
<dbReference type="CDD" id="cd02440">
    <property type="entry name" value="AdoMet_MTases"/>
    <property type="match status" value="1"/>
</dbReference>
<gene>
    <name evidence="2" type="ORF">CK240_03125</name>
</gene>
<proteinExistence type="predicted"/>